<dbReference type="Pfam" id="PF11680">
    <property type="entry name" value="DUF3276"/>
    <property type="match status" value="1"/>
</dbReference>
<reference evidence="4" key="1">
    <citation type="journal article" date="2019" name="Int. J. Syst. Evol. Microbiol.">
        <title>The Global Catalogue of Microorganisms (GCM) 10K type strain sequencing project: providing services to taxonomists for standard genome sequencing and annotation.</title>
        <authorList>
            <consortium name="The Broad Institute Genomics Platform"/>
            <consortium name="The Broad Institute Genome Sequencing Center for Infectious Disease"/>
            <person name="Wu L."/>
            <person name="Ma J."/>
        </authorList>
    </citation>
    <scope>NUCLEOTIDE SEQUENCE [LARGE SCALE GENOMIC DNA]</scope>
    <source>
        <strain evidence="4">KCTC 42248</strain>
    </source>
</reference>
<dbReference type="Gene3D" id="3.10.450.700">
    <property type="match status" value="1"/>
</dbReference>
<dbReference type="EMBL" id="JBHUMA010000006">
    <property type="protein sequence ID" value="MFD2599448.1"/>
    <property type="molecule type" value="Genomic_DNA"/>
</dbReference>
<accession>A0ABW5NLD7</accession>
<gene>
    <name evidence="3" type="ORF">ACFSQ3_10840</name>
</gene>
<dbReference type="Proteomes" id="UP001597393">
    <property type="component" value="Unassembled WGS sequence"/>
</dbReference>
<name>A0ABW5NLD7_9SPHI</name>
<evidence type="ECO:0000313" key="3">
    <source>
        <dbReference type="EMBL" id="MFD2599448.1"/>
    </source>
</evidence>
<comment type="caution">
    <text evidence="3">The sequence shown here is derived from an EMBL/GenBank/DDBJ whole genome shotgun (WGS) entry which is preliminary data.</text>
</comment>
<comment type="similarity">
    <text evidence="1">Belongs to the PUR DNA-binding protein family.</text>
</comment>
<dbReference type="InterPro" id="IPR006628">
    <property type="entry name" value="PUR-bd_fam"/>
</dbReference>
<dbReference type="SMART" id="SM00712">
    <property type="entry name" value="PUR"/>
    <property type="match status" value="1"/>
</dbReference>
<keyword evidence="2" id="KW-0238">DNA-binding</keyword>
<evidence type="ECO:0000256" key="2">
    <source>
        <dbReference type="ARBA" id="ARBA00023125"/>
    </source>
</evidence>
<organism evidence="3 4">
    <name type="scientific">Sphingobacterium corticis</name>
    <dbReference type="NCBI Taxonomy" id="1812823"/>
    <lineage>
        <taxon>Bacteria</taxon>
        <taxon>Pseudomonadati</taxon>
        <taxon>Bacteroidota</taxon>
        <taxon>Sphingobacteriia</taxon>
        <taxon>Sphingobacteriales</taxon>
        <taxon>Sphingobacteriaceae</taxon>
        <taxon>Sphingobacterium</taxon>
    </lineage>
</organism>
<sequence length="147" mass="17165">MLDKKNLDTEMSSRGNRTYFFDVKESANQKLYLRITERKKADDKYESHKIIIFEEDIVGFRHALNEIASRMLAIREDAYSDKSKMEDSAISFPKAYAPWTAEDDRMLEELYCSGKSVAELMSIFNRNEGGILSRIKKLELSEKYDLK</sequence>
<dbReference type="RefSeq" id="WP_380869574.1">
    <property type="nucleotide sequence ID" value="NZ_JBHUMA010000006.1"/>
</dbReference>
<proteinExistence type="inferred from homology"/>
<evidence type="ECO:0000256" key="1">
    <source>
        <dbReference type="ARBA" id="ARBA00009251"/>
    </source>
</evidence>
<evidence type="ECO:0000313" key="4">
    <source>
        <dbReference type="Proteomes" id="UP001597393"/>
    </source>
</evidence>
<protein>
    <submittedName>
        <fullName evidence="3">DUF3276 family protein</fullName>
    </submittedName>
</protein>
<keyword evidence="4" id="KW-1185">Reference proteome</keyword>